<feature type="compositionally biased region" description="Polar residues" evidence="1">
    <location>
        <begin position="52"/>
        <end position="61"/>
    </location>
</feature>
<dbReference type="RefSeq" id="XP_033578963.1">
    <property type="nucleotide sequence ID" value="XM_033714045.1"/>
</dbReference>
<dbReference type="EMBL" id="MU003698">
    <property type="protein sequence ID" value="KAF2811999.1"/>
    <property type="molecule type" value="Genomic_DNA"/>
</dbReference>
<proteinExistence type="predicted"/>
<evidence type="ECO:0000256" key="1">
    <source>
        <dbReference type="SAM" id="MobiDB-lite"/>
    </source>
</evidence>
<gene>
    <name evidence="2 4" type="ORF">BDZ99DRAFT_285115</name>
</gene>
<dbReference type="Proteomes" id="UP000504636">
    <property type="component" value="Unplaced"/>
</dbReference>
<evidence type="ECO:0000313" key="3">
    <source>
        <dbReference type="Proteomes" id="UP000504636"/>
    </source>
</evidence>
<organism evidence="2">
    <name type="scientific">Mytilinidion resinicola</name>
    <dbReference type="NCBI Taxonomy" id="574789"/>
    <lineage>
        <taxon>Eukaryota</taxon>
        <taxon>Fungi</taxon>
        <taxon>Dikarya</taxon>
        <taxon>Ascomycota</taxon>
        <taxon>Pezizomycotina</taxon>
        <taxon>Dothideomycetes</taxon>
        <taxon>Pleosporomycetidae</taxon>
        <taxon>Mytilinidiales</taxon>
        <taxon>Mytilinidiaceae</taxon>
        <taxon>Mytilinidion</taxon>
    </lineage>
</organism>
<reference evidence="4" key="2">
    <citation type="submission" date="2020-04" db="EMBL/GenBank/DDBJ databases">
        <authorList>
            <consortium name="NCBI Genome Project"/>
        </authorList>
    </citation>
    <scope>NUCLEOTIDE SEQUENCE</scope>
    <source>
        <strain evidence="4">CBS 304.34</strain>
    </source>
</reference>
<protein>
    <submittedName>
        <fullName evidence="2 4">Uncharacterized protein</fullName>
    </submittedName>
</protein>
<evidence type="ECO:0000313" key="2">
    <source>
        <dbReference type="EMBL" id="KAF2811999.1"/>
    </source>
</evidence>
<dbReference type="GeneID" id="54454938"/>
<keyword evidence="3" id="KW-1185">Reference proteome</keyword>
<reference evidence="4" key="3">
    <citation type="submission" date="2025-04" db="UniProtKB">
        <authorList>
            <consortium name="RefSeq"/>
        </authorList>
    </citation>
    <scope>IDENTIFICATION</scope>
    <source>
        <strain evidence="4">CBS 304.34</strain>
    </source>
</reference>
<sequence>MVARLRLVYEIWVVLFAGQSYSPTSVASFPLINLPQRLIGSKIREPDPHTALTRSRSASTHHPSDLGGSVGTVSRGNPTTAGGENPYSLAPIPSVAIRIPNYAIRKAQADFKGLSVGASMAMTRSATLCQSPRSSAAADTLTRSSVAADIPLLGCI</sequence>
<feature type="region of interest" description="Disordered" evidence="1">
    <location>
        <begin position="43"/>
        <end position="85"/>
    </location>
</feature>
<feature type="compositionally biased region" description="Polar residues" evidence="1">
    <location>
        <begin position="71"/>
        <end position="82"/>
    </location>
</feature>
<accession>A0A6A6YTZ0</accession>
<reference evidence="2 4" key="1">
    <citation type="journal article" date="2020" name="Stud. Mycol.">
        <title>101 Dothideomycetes genomes: a test case for predicting lifestyles and emergence of pathogens.</title>
        <authorList>
            <person name="Haridas S."/>
            <person name="Albert R."/>
            <person name="Binder M."/>
            <person name="Bloem J."/>
            <person name="Labutti K."/>
            <person name="Salamov A."/>
            <person name="Andreopoulos B."/>
            <person name="Baker S."/>
            <person name="Barry K."/>
            <person name="Bills G."/>
            <person name="Bluhm B."/>
            <person name="Cannon C."/>
            <person name="Castanera R."/>
            <person name="Culley D."/>
            <person name="Daum C."/>
            <person name="Ezra D."/>
            <person name="Gonzalez J."/>
            <person name="Henrissat B."/>
            <person name="Kuo A."/>
            <person name="Liang C."/>
            <person name="Lipzen A."/>
            <person name="Lutzoni F."/>
            <person name="Magnuson J."/>
            <person name="Mondo S."/>
            <person name="Nolan M."/>
            <person name="Ohm R."/>
            <person name="Pangilinan J."/>
            <person name="Park H.-J."/>
            <person name="Ramirez L."/>
            <person name="Alfaro M."/>
            <person name="Sun H."/>
            <person name="Tritt A."/>
            <person name="Yoshinaga Y."/>
            <person name="Zwiers L.-H."/>
            <person name="Turgeon B."/>
            <person name="Goodwin S."/>
            <person name="Spatafora J."/>
            <person name="Crous P."/>
            <person name="Grigoriev I."/>
        </authorList>
    </citation>
    <scope>NUCLEOTIDE SEQUENCE</scope>
    <source>
        <strain evidence="2 4">CBS 304.34</strain>
    </source>
</reference>
<name>A0A6A6YTZ0_9PEZI</name>
<dbReference type="AlphaFoldDB" id="A0A6A6YTZ0"/>
<evidence type="ECO:0000313" key="4">
    <source>
        <dbReference type="RefSeq" id="XP_033578963.1"/>
    </source>
</evidence>